<gene>
    <name evidence="3" type="ORF">SAMN05660462_00045</name>
</gene>
<dbReference type="RefSeq" id="WP_091725585.1">
    <property type="nucleotide sequence ID" value="NZ_FNQE01000001.1"/>
</dbReference>
<dbReference type="OrthoDB" id="9776196at2"/>
<evidence type="ECO:0000256" key="1">
    <source>
        <dbReference type="ARBA" id="ARBA00009108"/>
    </source>
</evidence>
<dbReference type="Pfam" id="PF05949">
    <property type="entry name" value="DUF881"/>
    <property type="match status" value="1"/>
</dbReference>
<dbReference type="PANTHER" id="PTHR37313">
    <property type="entry name" value="UPF0749 PROTEIN RV1825"/>
    <property type="match status" value="1"/>
</dbReference>
<dbReference type="AlphaFoldDB" id="A0A1H3JXF0"/>
<keyword evidence="2" id="KW-0175">Coiled coil</keyword>
<dbReference type="PANTHER" id="PTHR37313:SF2">
    <property type="entry name" value="UPF0749 PROTEIN YLXX"/>
    <property type="match status" value="1"/>
</dbReference>
<comment type="similarity">
    <text evidence="1">Belongs to the UPF0749 family.</text>
</comment>
<accession>A0A1H3JXF0</accession>
<dbReference type="STRING" id="415015.SAMN05660462_00045"/>
<feature type="coiled-coil region" evidence="2">
    <location>
        <begin position="41"/>
        <end position="89"/>
    </location>
</feature>
<name>A0A1H3JXF0_9FIRM</name>
<proteinExistence type="inferred from homology"/>
<sequence length="244" mass="27748">MGEKKSSIVWLIFFSVLLGVLLSFQMKQNIDDYDLVSLKSIQIMKNDINNMNKEIEDIKELIIKKEKELEELEELINNEETDISEHLLNGIKEIKLIAGLDDVQGPGIRVLIADNEDEDIVGAEINEDIIHDADIQILLNDLRKAGAEAISINGQRVMSRSEIKCAGPTIRVNGRSSANPFIITAIGDPKLLYAAINAPNTYGWQLREIYKLRVEAIIKDNVYVPRYYWTDQEFKYAKPKKEGE</sequence>
<reference evidence="3 4" key="1">
    <citation type="submission" date="2016-10" db="EMBL/GenBank/DDBJ databases">
        <authorList>
            <person name="de Groot N.N."/>
        </authorList>
    </citation>
    <scope>NUCLEOTIDE SEQUENCE [LARGE SCALE GENOMIC DNA]</scope>
    <source>
        <strain evidence="3 4">DSM 21650</strain>
    </source>
</reference>
<dbReference type="Proteomes" id="UP000198625">
    <property type="component" value="Unassembled WGS sequence"/>
</dbReference>
<evidence type="ECO:0000256" key="2">
    <source>
        <dbReference type="SAM" id="Coils"/>
    </source>
</evidence>
<organism evidence="3 4">
    <name type="scientific">Proteiniborus ethanoligenes</name>
    <dbReference type="NCBI Taxonomy" id="415015"/>
    <lineage>
        <taxon>Bacteria</taxon>
        <taxon>Bacillati</taxon>
        <taxon>Bacillota</taxon>
        <taxon>Clostridia</taxon>
        <taxon>Eubacteriales</taxon>
        <taxon>Proteiniborus</taxon>
    </lineage>
</organism>
<dbReference type="Gene3D" id="3.30.70.1880">
    <property type="entry name" value="Protein of unknown function DUF881"/>
    <property type="match status" value="1"/>
</dbReference>
<evidence type="ECO:0000313" key="4">
    <source>
        <dbReference type="Proteomes" id="UP000198625"/>
    </source>
</evidence>
<dbReference type="EMBL" id="FNQE01000001">
    <property type="protein sequence ID" value="SDY44299.1"/>
    <property type="molecule type" value="Genomic_DNA"/>
</dbReference>
<keyword evidence="4" id="KW-1185">Reference proteome</keyword>
<dbReference type="InterPro" id="IPR010273">
    <property type="entry name" value="DUF881"/>
</dbReference>
<evidence type="ECO:0000313" key="3">
    <source>
        <dbReference type="EMBL" id="SDY44299.1"/>
    </source>
</evidence>
<protein>
    <submittedName>
        <fullName evidence="3">Uncharacterized conserved protein YlxW, UPF0749 family</fullName>
    </submittedName>
</protein>